<evidence type="ECO:0000256" key="4">
    <source>
        <dbReference type="ARBA" id="ARBA00022723"/>
    </source>
</evidence>
<keyword evidence="11" id="KW-1185">Reference proteome</keyword>
<dbReference type="SUPFAM" id="SSF56281">
    <property type="entry name" value="Metallo-hydrolase/oxidoreductase"/>
    <property type="match status" value="1"/>
</dbReference>
<comment type="subunit">
    <text evidence="1 8">Homodimer.</text>
</comment>
<dbReference type="AlphaFoldDB" id="A0A916NGH0"/>
<dbReference type="EC" id="3.1.26.11" evidence="8"/>
<keyword evidence="6 8" id="KW-0378">Hydrolase</keyword>
<dbReference type="Proteomes" id="UP000683507">
    <property type="component" value="Chromosome"/>
</dbReference>
<dbReference type="NCBIfam" id="TIGR02651">
    <property type="entry name" value="RNase_Z"/>
    <property type="match status" value="1"/>
</dbReference>
<dbReference type="RefSeq" id="WP_258541555.1">
    <property type="nucleotide sequence ID" value="NZ_OU015584.1"/>
</dbReference>
<dbReference type="InterPro" id="IPR001279">
    <property type="entry name" value="Metallo-B-lactamas"/>
</dbReference>
<dbReference type="NCBIfam" id="NF000801">
    <property type="entry name" value="PRK00055.1-3"/>
    <property type="match status" value="1"/>
</dbReference>
<evidence type="ECO:0000259" key="9">
    <source>
        <dbReference type="Pfam" id="PF12706"/>
    </source>
</evidence>
<keyword evidence="3 8" id="KW-0540">Nuclease</keyword>
<comment type="function">
    <text evidence="8">Zinc phosphodiesterase, which displays some tRNA 3'-processing endonuclease activity. Probably involved in tRNA maturation, by removing a 3'-trailer from precursor tRNA.</text>
</comment>
<dbReference type="HAMAP" id="MF_01818">
    <property type="entry name" value="RNase_Z_BN"/>
    <property type="match status" value="1"/>
</dbReference>
<dbReference type="GO" id="GO:0008270">
    <property type="term" value="F:zinc ion binding"/>
    <property type="evidence" value="ECO:0007669"/>
    <property type="project" value="UniProtKB-UniRule"/>
</dbReference>
<dbReference type="PANTHER" id="PTHR46018">
    <property type="entry name" value="ZINC PHOSPHODIESTERASE ELAC PROTEIN 1"/>
    <property type="match status" value="1"/>
</dbReference>
<comment type="similarity">
    <text evidence="8">Belongs to the RNase Z family.</text>
</comment>
<sequence>MIFRVQILGSGSATPRLHRNPSAQYVNVLERHILIDCAEGTQIQMQKYKVKPQRIQHILISHLHGDHYLGLIGLLSSMHLNSRKKPVHIYAPEGLKEIVNMQLHYSKTTLGFDLIFHPLVGNQPEKIFEDKLIEIWTIPLEHRIYCNGFLIKEKEKPRNISKEAIKKHGIPIAMMHRLAKGEDWVQPDGAILPNEELTINPPAPRSFAYCSDTRYSEKIVDTIQGIDLLYHEATFLNNLKDRAKKTYHSTAEQAARIAKLCGAKQLIIGHFSARYMEVEAFEEEAGATFENVKAVNDGDIYDI</sequence>
<reference evidence="10" key="1">
    <citation type="submission" date="2021-04" db="EMBL/GenBank/DDBJ databases">
        <authorList>
            <person name="Rodrigo-Torres L."/>
            <person name="Arahal R. D."/>
            <person name="Lucena T."/>
        </authorList>
    </citation>
    <scope>NUCLEOTIDE SEQUENCE</scope>
    <source>
        <strain evidence="10">AS29M-1</strain>
    </source>
</reference>
<keyword evidence="2 8" id="KW-0819">tRNA processing</keyword>
<comment type="catalytic activity">
    <reaction evidence="8">
        <text>Endonucleolytic cleavage of RNA, removing extra 3' nucleotides from tRNA precursor, generating 3' termini of tRNAs. A 3'-hydroxy group is left at the tRNA terminus and a 5'-phosphoryl group is left at the trailer molecule.</text>
        <dbReference type="EC" id="3.1.26.11"/>
    </reaction>
</comment>
<dbReference type="InterPro" id="IPR013471">
    <property type="entry name" value="RNase_Z/BN"/>
</dbReference>
<feature type="domain" description="Metallo-beta-lactamase" evidence="9">
    <location>
        <begin position="205"/>
        <end position="271"/>
    </location>
</feature>
<dbReference type="CDD" id="cd07717">
    <property type="entry name" value="RNaseZ_ZiPD-like_MBL-fold"/>
    <property type="match status" value="1"/>
</dbReference>
<evidence type="ECO:0000256" key="8">
    <source>
        <dbReference type="HAMAP-Rule" id="MF_01818"/>
    </source>
</evidence>
<evidence type="ECO:0000256" key="7">
    <source>
        <dbReference type="ARBA" id="ARBA00022833"/>
    </source>
</evidence>
<evidence type="ECO:0000256" key="6">
    <source>
        <dbReference type="ARBA" id="ARBA00022801"/>
    </source>
</evidence>
<feature type="binding site" evidence="8">
    <location>
        <position position="67"/>
    </location>
    <ligand>
        <name>Zn(2+)</name>
        <dbReference type="ChEBI" id="CHEBI:29105"/>
        <label>2</label>
        <note>catalytic</note>
    </ligand>
</feature>
<feature type="binding site" evidence="8">
    <location>
        <position position="212"/>
    </location>
    <ligand>
        <name>Zn(2+)</name>
        <dbReference type="ChEBI" id="CHEBI:29105"/>
        <label>2</label>
        <note>catalytic</note>
    </ligand>
</feature>
<organism evidence="10 11">
    <name type="scientific">Parvicella tangerina</name>
    <dbReference type="NCBI Taxonomy" id="2829795"/>
    <lineage>
        <taxon>Bacteria</taxon>
        <taxon>Pseudomonadati</taxon>
        <taxon>Bacteroidota</taxon>
        <taxon>Flavobacteriia</taxon>
        <taxon>Flavobacteriales</taxon>
        <taxon>Parvicellaceae</taxon>
        <taxon>Parvicella</taxon>
    </lineage>
</organism>
<comment type="cofactor">
    <cofactor evidence="8">
        <name>Zn(2+)</name>
        <dbReference type="ChEBI" id="CHEBI:29105"/>
    </cofactor>
    <text evidence="8">Binds 2 Zn(2+) ions.</text>
</comment>
<dbReference type="EMBL" id="OU015584">
    <property type="protein sequence ID" value="CAG5080522.1"/>
    <property type="molecule type" value="Genomic_DNA"/>
</dbReference>
<evidence type="ECO:0000313" key="11">
    <source>
        <dbReference type="Proteomes" id="UP000683507"/>
    </source>
</evidence>
<dbReference type="InterPro" id="IPR036866">
    <property type="entry name" value="RibonucZ/Hydroxyglut_hydro"/>
</dbReference>
<accession>A0A916NGH0</accession>
<proteinExistence type="inferred from homology"/>
<keyword evidence="7 8" id="KW-0862">Zinc</keyword>
<dbReference type="Gene3D" id="3.60.15.10">
    <property type="entry name" value="Ribonuclease Z/Hydroxyacylglutathione hydrolase-like"/>
    <property type="match status" value="1"/>
</dbReference>
<evidence type="ECO:0000256" key="3">
    <source>
        <dbReference type="ARBA" id="ARBA00022722"/>
    </source>
</evidence>
<dbReference type="KEGG" id="ptan:CRYO30217_01355"/>
<name>A0A916NGH0_9FLAO</name>
<keyword evidence="4 8" id="KW-0479">Metal-binding</keyword>
<dbReference type="GO" id="GO:0042781">
    <property type="term" value="F:3'-tRNA processing endoribonuclease activity"/>
    <property type="evidence" value="ECO:0007669"/>
    <property type="project" value="UniProtKB-UniRule"/>
</dbReference>
<feature type="active site" description="Proton acceptor" evidence="8">
    <location>
        <position position="66"/>
    </location>
</feature>
<feature type="binding site" evidence="8">
    <location>
        <position position="62"/>
    </location>
    <ligand>
        <name>Zn(2+)</name>
        <dbReference type="ChEBI" id="CHEBI:29105"/>
        <label>1</label>
        <note>catalytic</note>
    </ligand>
</feature>
<feature type="binding site" evidence="8">
    <location>
        <position position="270"/>
    </location>
    <ligand>
        <name>Zn(2+)</name>
        <dbReference type="ChEBI" id="CHEBI:29105"/>
        <label>2</label>
        <note>catalytic</note>
    </ligand>
</feature>
<keyword evidence="5 8" id="KW-0255">Endonuclease</keyword>
<feature type="binding site" evidence="8">
    <location>
        <position position="212"/>
    </location>
    <ligand>
        <name>Zn(2+)</name>
        <dbReference type="ChEBI" id="CHEBI:29105"/>
        <label>1</label>
        <note>catalytic</note>
    </ligand>
</feature>
<dbReference type="PANTHER" id="PTHR46018:SF2">
    <property type="entry name" value="ZINC PHOSPHODIESTERASE ELAC PROTEIN 1"/>
    <property type="match status" value="1"/>
</dbReference>
<gene>
    <name evidence="8 10" type="primary">rnz</name>
    <name evidence="10" type="ORF">CRYO30217_01355</name>
</gene>
<evidence type="ECO:0000313" key="10">
    <source>
        <dbReference type="EMBL" id="CAG5080522.1"/>
    </source>
</evidence>
<feature type="binding site" evidence="8">
    <location>
        <position position="66"/>
    </location>
    <ligand>
        <name>Zn(2+)</name>
        <dbReference type="ChEBI" id="CHEBI:29105"/>
        <label>2</label>
        <note>catalytic</note>
    </ligand>
</feature>
<dbReference type="Pfam" id="PF12706">
    <property type="entry name" value="Lactamase_B_2"/>
    <property type="match status" value="1"/>
</dbReference>
<dbReference type="Pfam" id="PF23023">
    <property type="entry name" value="Anti-Pycsar_Apyc1"/>
    <property type="match status" value="1"/>
</dbReference>
<feature type="binding site" evidence="8">
    <location>
        <position position="142"/>
    </location>
    <ligand>
        <name>Zn(2+)</name>
        <dbReference type="ChEBI" id="CHEBI:29105"/>
        <label>1</label>
        <note>catalytic</note>
    </ligand>
</feature>
<protein>
    <recommendedName>
        <fullName evidence="8">Ribonuclease Z</fullName>
        <shortName evidence="8">RNase Z</shortName>
        <ecNumber evidence="8">3.1.26.11</ecNumber>
    </recommendedName>
    <alternativeName>
        <fullName evidence="8">tRNA 3 endonuclease</fullName>
    </alternativeName>
    <alternativeName>
        <fullName evidence="8">tRNase Z</fullName>
    </alternativeName>
</protein>
<feature type="binding site" evidence="8">
    <location>
        <position position="64"/>
    </location>
    <ligand>
        <name>Zn(2+)</name>
        <dbReference type="ChEBI" id="CHEBI:29105"/>
        <label>1</label>
        <note>catalytic</note>
    </ligand>
</feature>
<evidence type="ECO:0000256" key="1">
    <source>
        <dbReference type="ARBA" id="ARBA00011738"/>
    </source>
</evidence>
<evidence type="ECO:0000256" key="5">
    <source>
        <dbReference type="ARBA" id="ARBA00022759"/>
    </source>
</evidence>
<evidence type="ECO:0000256" key="2">
    <source>
        <dbReference type="ARBA" id="ARBA00022694"/>
    </source>
</evidence>